<dbReference type="GO" id="GO:0005737">
    <property type="term" value="C:cytoplasm"/>
    <property type="evidence" value="ECO:0007669"/>
    <property type="project" value="UniProtKB-SubCell"/>
</dbReference>
<keyword evidence="8 15" id="KW-0479">Metal-binding</keyword>
<feature type="compositionally biased region" description="Basic and acidic residues" evidence="16">
    <location>
        <begin position="650"/>
        <end position="667"/>
    </location>
</feature>
<comment type="caution">
    <text evidence="18">The sequence shown here is derived from an EMBL/GenBank/DDBJ whole genome shotgun (WGS) entry which is preliminary data.</text>
</comment>
<evidence type="ECO:0000256" key="10">
    <source>
        <dbReference type="ARBA" id="ARBA00022759"/>
    </source>
</evidence>
<dbReference type="PANTHER" id="PTHR30001">
    <property type="entry name" value="RIBONUCLEASE"/>
    <property type="match status" value="1"/>
</dbReference>
<name>A0A4S2HE91_9PROT</name>
<dbReference type="OrthoDB" id="9804278at2"/>
<comment type="similarity">
    <text evidence="15">Belongs to the RNase E/G family. RNase E subfamily.</text>
</comment>
<dbReference type="EMBL" id="SRXV01000001">
    <property type="protein sequence ID" value="TGY94380.1"/>
    <property type="molecule type" value="Genomic_DNA"/>
</dbReference>
<dbReference type="SUPFAM" id="SSF50249">
    <property type="entry name" value="Nucleic acid-binding proteins"/>
    <property type="match status" value="1"/>
</dbReference>
<reference evidence="18 19" key="1">
    <citation type="journal article" date="2013" name="Int. J. Syst. Evol. Microbiol.">
        <title>Marinicauda pacifica gen. nov., sp. nov., a prosthecate alphaproteobacterium of the family Hyphomonadaceae isolated from deep seawater.</title>
        <authorList>
            <person name="Zhang X.Y."/>
            <person name="Li G.W."/>
            <person name="Wang C.S."/>
            <person name="Zhang Y.J."/>
            <person name="Xu X.W."/>
            <person name="Li H."/>
            <person name="Liu A."/>
            <person name="Liu C."/>
            <person name="Xie B.B."/>
            <person name="Qin Q.L."/>
            <person name="Xu Z."/>
            <person name="Chen X.L."/>
            <person name="Zhou B.C."/>
            <person name="Zhang Y.Z."/>
        </authorList>
    </citation>
    <scope>NUCLEOTIDE SEQUENCE [LARGE SCALE GENOMIC DNA]</scope>
    <source>
        <strain evidence="18 19">P-1 km-3</strain>
    </source>
</reference>
<feature type="compositionally biased region" description="Low complexity" evidence="16">
    <location>
        <begin position="860"/>
        <end position="880"/>
    </location>
</feature>
<evidence type="ECO:0000313" key="18">
    <source>
        <dbReference type="EMBL" id="TGY94380.1"/>
    </source>
</evidence>
<keyword evidence="3 15" id="KW-0963">Cytoplasm</keyword>
<dbReference type="Gene3D" id="3.40.1260.20">
    <property type="entry name" value="Ribonuclease E, catalytic domain"/>
    <property type="match status" value="1"/>
</dbReference>
<dbReference type="RefSeq" id="WP_135943576.1">
    <property type="nucleotide sequence ID" value="NZ_BMEI01000001.1"/>
</dbReference>
<dbReference type="GO" id="GO:0009898">
    <property type="term" value="C:cytoplasmic side of plasma membrane"/>
    <property type="evidence" value="ECO:0007669"/>
    <property type="project" value="UniProtKB-UniRule"/>
</dbReference>
<protein>
    <recommendedName>
        <fullName evidence="15">Ribonuclease E</fullName>
        <shortName evidence="15">RNase E</shortName>
        <ecNumber evidence="15">3.1.26.12</ecNumber>
    </recommendedName>
</protein>
<feature type="binding site" evidence="15">
    <location>
        <position position="454"/>
    </location>
    <ligand>
        <name>Zn(2+)</name>
        <dbReference type="ChEBI" id="CHEBI:29105"/>
        <note>ligand shared between dimeric partners</note>
    </ligand>
</feature>
<feature type="compositionally biased region" description="Basic and acidic residues" evidence="16">
    <location>
        <begin position="685"/>
        <end position="697"/>
    </location>
</feature>
<comment type="function">
    <text evidence="15">Endoribonuclease that plays a central role in RNA processing and decay. Required for the maturation of 5S and 16S rRNAs and the majority of tRNAs. Also involved in the degradation of most mRNAs.</text>
</comment>
<comment type="catalytic activity">
    <reaction evidence="15">
        <text>Endonucleolytic cleavage of single-stranded RNA in A- and U-rich regions.</text>
        <dbReference type="EC" id="3.1.26.12"/>
    </reaction>
</comment>
<evidence type="ECO:0000256" key="6">
    <source>
        <dbReference type="ARBA" id="ARBA00022694"/>
    </source>
</evidence>
<evidence type="ECO:0000256" key="7">
    <source>
        <dbReference type="ARBA" id="ARBA00022722"/>
    </source>
</evidence>
<evidence type="ECO:0000256" key="15">
    <source>
        <dbReference type="HAMAP-Rule" id="MF_00970"/>
    </source>
</evidence>
<dbReference type="InterPro" id="IPR048583">
    <property type="entry name" value="RNase_E_G_thioredoxin-like"/>
</dbReference>
<keyword evidence="4 15" id="KW-0997">Cell inner membrane</keyword>
<keyword evidence="13 15" id="KW-0694">RNA-binding</keyword>
<proteinExistence type="inferred from homology"/>
<evidence type="ECO:0000256" key="1">
    <source>
        <dbReference type="ARBA" id="ARBA00005663"/>
    </source>
</evidence>
<feature type="compositionally biased region" description="Basic residues" evidence="16">
    <location>
        <begin position="794"/>
        <end position="803"/>
    </location>
</feature>
<keyword evidence="2 15" id="KW-1003">Cell membrane</keyword>
<sequence length="918" mass="102207">MPQKMLIDAGHPEETRVVLVDSNRVEDFDFESSTKKQIRGNIYLAKVTRVEPSLQACFVEYGGNKHGFLAFNEIHPDYYQIPFEDREKLREAEAEIEGELNADPIEVEDGETESVGNNDDDEIVEEAARKRRQLLRKYKIQEVIKRRQVLLVQVAKEERGNKGAALTTYLSLAGRYCVLMPNTARGGGISRKIAIASDRKRLKSIVNELEVPQGMGLIIRTAGASRTKLEVKRDYEYLIRLWETIRELTLQSTAPTLIYEEGNLVKRAIRDLYDKDIEEVLVEGEEAYKEAKAFMRMLMPSHAKKVQHYRDDTPLFQRHQVESQLEAIYSPIAQLKSGGYIVINPTEALVSIDVNSGRATKERNIEQTALKTNMEAAEEAARQMRLRDLAGLLVIDFIDMDENKNVRAVEKKMKDALKKDRARIQVGRISQFGLMEMSRQRRRTSLMEGSTQVCSHCGGSGFMRSVESSALLALRTLEEEGLRGRTAKVELRVPMDVALYLLNEKRESLHAIEARFDMKVIVTTDETLIRPHLTLDRLETRKEAARARAEARAESPAITEADIEPRVQDVSDDDDDFDDVDDDVEDEADETADSDAQDDTANARERSSGNRVDGAEDDGSRKRRRRGRRGGRGRRRRGGDNGQNEAGENAEARSDSQDSDMAPRTDTDPSGDDVLAVVEPVGGDDLTHVASDEETAARKRPSRRRSRAKTADDAPADSSQDAEAKADETPADRESGTGEDKPKRRRRRRKPAAETAQQDDTTSEAKDETSESQEEAQPVSDVADQPDEAEKPAKPKRTRRKPAASKAKPDTSATEETTAAASDEAKAATEDETGTSAKPAPKKRTRKKPAPKAKPETETETTSAPAPAARTVESQPAPAETRAEPAKPEPAAKPAADEGPKKRGWWQRSGKLFGLGND</sequence>
<dbReference type="GO" id="GO:0000287">
    <property type="term" value="F:magnesium ion binding"/>
    <property type="evidence" value="ECO:0007669"/>
    <property type="project" value="UniProtKB-UniRule"/>
</dbReference>
<evidence type="ECO:0000256" key="4">
    <source>
        <dbReference type="ARBA" id="ARBA00022519"/>
    </source>
</evidence>
<dbReference type="GO" id="GO:0006402">
    <property type="term" value="P:mRNA catabolic process"/>
    <property type="evidence" value="ECO:0007669"/>
    <property type="project" value="UniProtKB-UniRule"/>
</dbReference>
<feature type="binding site" evidence="15">
    <location>
        <position position="457"/>
    </location>
    <ligand>
        <name>Zn(2+)</name>
        <dbReference type="ChEBI" id="CHEBI:29105"/>
        <note>ligand shared between dimeric partners</note>
    </ligand>
</feature>
<dbReference type="HAMAP" id="MF_00970">
    <property type="entry name" value="RNase_E"/>
    <property type="match status" value="1"/>
</dbReference>
<evidence type="ECO:0000256" key="12">
    <source>
        <dbReference type="ARBA" id="ARBA00022842"/>
    </source>
</evidence>
<dbReference type="GO" id="GO:0019843">
    <property type="term" value="F:rRNA binding"/>
    <property type="evidence" value="ECO:0007669"/>
    <property type="project" value="UniProtKB-KW"/>
</dbReference>
<feature type="binding site" evidence="15">
    <location>
        <position position="353"/>
    </location>
    <ligand>
        <name>Mg(2+)</name>
        <dbReference type="ChEBI" id="CHEBI:18420"/>
        <note>catalytic</note>
    </ligand>
</feature>
<dbReference type="GO" id="GO:0008033">
    <property type="term" value="P:tRNA processing"/>
    <property type="evidence" value="ECO:0007669"/>
    <property type="project" value="UniProtKB-UniRule"/>
</dbReference>
<dbReference type="GO" id="GO:0006364">
    <property type="term" value="P:rRNA processing"/>
    <property type="evidence" value="ECO:0007669"/>
    <property type="project" value="UniProtKB-UniRule"/>
</dbReference>
<dbReference type="Pfam" id="PF10150">
    <property type="entry name" value="RNase_E_G"/>
    <property type="match status" value="1"/>
</dbReference>
<feature type="compositionally biased region" description="Basic residues" evidence="16">
    <location>
        <begin position="840"/>
        <end position="851"/>
    </location>
</feature>
<dbReference type="InterPro" id="IPR003029">
    <property type="entry name" value="S1_domain"/>
</dbReference>
<keyword evidence="11 15" id="KW-0378">Hydrolase</keyword>
<evidence type="ECO:0000256" key="14">
    <source>
        <dbReference type="ARBA" id="ARBA00023136"/>
    </source>
</evidence>
<dbReference type="Gene3D" id="2.40.50.140">
    <property type="entry name" value="Nucleic acid-binding proteins"/>
    <property type="match status" value="1"/>
</dbReference>
<feature type="binding site" evidence="15">
    <location>
        <position position="396"/>
    </location>
    <ligand>
        <name>Mg(2+)</name>
        <dbReference type="ChEBI" id="CHEBI:18420"/>
        <note>catalytic</note>
    </ligand>
</feature>
<comment type="similarity">
    <text evidence="1">Belongs to the RNase E/G family. RNase G subfamily.</text>
</comment>
<comment type="subcellular location">
    <subcellularLocation>
        <location evidence="15">Cytoplasm</location>
    </subcellularLocation>
    <subcellularLocation>
        <location evidence="15">Cell inner membrane</location>
        <topology evidence="15">Peripheral membrane protein</topology>
        <orientation evidence="15">Cytoplasmic side</orientation>
    </subcellularLocation>
</comment>
<dbReference type="PANTHER" id="PTHR30001:SF1">
    <property type="entry name" value="RIBONUCLEASE E_G-LIKE PROTEIN, CHLOROPLASTIC"/>
    <property type="match status" value="1"/>
</dbReference>
<feature type="region of interest" description="Disordered" evidence="16">
    <location>
        <begin position="546"/>
        <end position="918"/>
    </location>
</feature>
<feature type="compositionally biased region" description="Low complexity" evidence="16">
    <location>
        <begin position="804"/>
        <end position="822"/>
    </location>
</feature>
<keyword evidence="7 15" id="KW-0540">Nuclease</keyword>
<feature type="compositionally biased region" description="Basic residues" evidence="16">
    <location>
        <begin position="698"/>
        <end position="708"/>
    </location>
</feature>
<feature type="domain" description="S1 motif" evidence="17">
    <location>
        <begin position="38"/>
        <end position="169"/>
    </location>
</feature>
<gene>
    <name evidence="15" type="primary">rne</name>
    <name evidence="18" type="ORF">E5162_03640</name>
</gene>
<dbReference type="InterPro" id="IPR028878">
    <property type="entry name" value="RNase_E"/>
</dbReference>
<evidence type="ECO:0000259" key="17">
    <source>
        <dbReference type="SMART" id="SM00316"/>
    </source>
</evidence>
<keyword evidence="10 15" id="KW-0255">Endonuclease</keyword>
<dbReference type="NCBIfam" id="TIGR00757">
    <property type="entry name" value="RNaseEG"/>
    <property type="match status" value="1"/>
</dbReference>
<evidence type="ECO:0000256" key="2">
    <source>
        <dbReference type="ARBA" id="ARBA00022475"/>
    </source>
</evidence>
<dbReference type="SMART" id="SM00316">
    <property type="entry name" value="S1"/>
    <property type="match status" value="1"/>
</dbReference>
<dbReference type="InterPro" id="IPR019307">
    <property type="entry name" value="RNA-bd_AU-1/RNase_E/G"/>
</dbReference>
<dbReference type="InterPro" id="IPR012340">
    <property type="entry name" value="NA-bd_OB-fold"/>
</dbReference>
<dbReference type="AlphaFoldDB" id="A0A4S2HE91"/>
<evidence type="ECO:0000256" key="3">
    <source>
        <dbReference type="ARBA" id="ARBA00022490"/>
    </source>
</evidence>
<evidence type="ECO:0000256" key="5">
    <source>
        <dbReference type="ARBA" id="ARBA00022552"/>
    </source>
</evidence>
<comment type="subunit">
    <text evidence="15">Homotetramer formed by a dimer of dimers.</text>
</comment>
<evidence type="ECO:0000313" key="19">
    <source>
        <dbReference type="Proteomes" id="UP000305451"/>
    </source>
</evidence>
<feature type="compositionally biased region" description="Acidic residues" evidence="16">
    <location>
        <begin position="570"/>
        <end position="598"/>
    </location>
</feature>
<evidence type="ECO:0000256" key="8">
    <source>
        <dbReference type="ARBA" id="ARBA00022723"/>
    </source>
</evidence>
<dbReference type="CDD" id="cd04453">
    <property type="entry name" value="S1_RNase_E"/>
    <property type="match status" value="1"/>
</dbReference>
<organism evidence="18 19">
    <name type="scientific">Marinicauda pacifica</name>
    <dbReference type="NCBI Taxonomy" id="1133559"/>
    <lineage>
        <taxon>Bacteria</taxon>
        <taxon>Pseudomonadati</taxon>
        <taxon>Pseudomonadota</taxon>
        <taxon>Alphaproteobacteria</taxon>
        <taxon>Maricaulales</taxon>
        <taxon>Maricaulaceae</taxon>
        <taxon>Marinicauda</taxon>
    </lineage>
</organism>
<comment type="cofactor">
    <cofactor evidence="15">
        <name>Zn(2+)</name>
        <dbReference type="ChEBI" id="CHEBI:29105"/>
    </cofactor>
    <text evidence="15">Binds 2 Zn(2+) ions per homotetramer.</text>
</comment>
<accession>A0A4S2HE91</accession>
<evidence type="ECO:0000256" key="9">
    <source>
        <dbReference type="ARBA" id="ARBA00022730"/>
    </source>
</evidence>
<keyword evidence="9 15" id="KW-0699">rRNA-binding</keyword>
<comment type="cofactor">
    <cofactor evidence="15">
        <name>Mg(2+)</name>
        <dbReference type="ChEBI" id="CHEBI:18420"/>
    </cofactor>
    <text evidence="15">Binds 1 Mg(2+) ion per subunit.</text>
</comment>
<feature type="compositionally biased region" description="Basic residues" evidence="16">
    <location>
        <begin position="621"/>
        <end position="637"/>
    </location>
</feature>
<keyword evidence="6 15" id="KW-0819">tRNA processing</keyword>
<keyword evidence="5 15" id="KW-0698">rRNA processing</keyword>
<dbReference type="GO" id="GO:0008270">
    <property type="term" value="F:zinc ion binding"/>
    <property type="evidence" value="ECO:0007669"/>
    <property type="project" value="UniProtKB-UniRule"/>
</dbReference>
<keyword evidence="15" id="KW-0820">tRNA-binding</keyword>
<dbReference type="Pfam" id="PF20833">
    <property type="entry name" value="RNase_E_G_Thio"/>
    <property type="match status" value="1"/>
</dbReference>
<keyword evidence="14 15" id="KW-0472">Membrane</keyword>
<dbReference type="Proteomes" id="UP000305451">
    <property type="component" value="Unassembled WGS sequence"/>
</dbReference>
<dbReference type="GO" id="GO:0000049">
    <property type="term" value="F:tRNA binding"/>
    <property type="evidence" value="ECO:0007669"/>
    <property type="project" value="UniProtKB-KW"/>
</dbReference>
<feature type="compositionally biased region" description="Basic and acidic residues" evidence="16">
    <location>
        <begin position="722"/>
        <end position="742"/>
    </location>
</feature>
<evidence type="ECO:0000256" key="16">
    <source>
        <dbReference type="SAM" id="MobiDB-lite"/>
    </source>
</evidence>
<evidence type="ECO:0000256" key="13">
    <source>
        <dbReference type="ARBA" id="ARBA00022884"/>
    </source>
</evidence>
<feature type="region of interest" description="Required for zinc-mediated homotetramerization and catalytic activity" evidence="15">
    <location>
        <begin position="454"/>
        <end position="457"/>
    </location>
</feature>
<keyword evidence="19" id="KW-1185">Reference proteome</keyword>
<dbReference type="EC" id="3.1.26.12" evidence="15"/>
<dbReference type="GO" id="GO:0008995">
    <property type="term" value="F:ribonuclease E activity"/>
    <property type="evidence" value="ECO:0007669"/>
    <property type="project" value="UniProtKB-EC"/>
</dbReference>
<dbReference type="InterPro" id="IPR004659">
    <property type="entry name" value="RNase_E/G"/>
</dbReference>
<evidence type="ECO:0000256" key="11">
    <source>
        <dbReference type="ARBA" id="ARBA00022801"/>
    </source>
</evidence>
<keyword evidence="15" id="KW-0862">Zinc</keyword>
<keyword evidence="12 15" id="KW-0460">Magnesium</keyword>